<reference evidence="1" key="1">
    <citation type="submission" date="2018-05" db="EMBL/GenBank/DDBJ databases">
        <title>Draft genome of Mucuna pruriens seed.</title>
        <authorList>
            <person name="Nnadi N.E."/>
            <person name="Vos R."/>
            <person name="Hasami M.H."/>
            <person name="Devisetty U.K."/>
            <person name="Aguiy J.C."/>
        </authorList>
    </citation>
    <scope>NUCLEOTIDE SEQUENCE [LARGE SCALE GENOMIC DNA]</scope>
    <source>
        <strain evidence="1">JCA_2017</strain>
    </source>
</reference>
<dbReference type="AlphaFoldDB" id="A0A371HQ53"/>
<gene>
    <name evidence="1" type="ORF">CR513_11290</name>
</gene>
<evidence type="ECO:0000313" key="2">
    <source>
        <dbReference type="Proteomes" id="UP000257109"/>
    </source>
</evidence>
<keyword evidence="2" id="KW-1185">Reference proteome</keyword>
<evidence type="ECO:0000313" key="1">
    <source>
        <dbReference type="EMBL" id="RDY04930.1"/>
    </source>
</evidence>
<comment type="caution">
    <text evidence="1">The sequence shown here is derived from an EMBL/GenBank/DDBJ whole genome shotgun (WGS) entry which is preliminary data.</text>
</comment>
<sequence length="193" mass="22142">MTARTKIDVHARTLLMEFSDKLVQFNIFEAMKHPTEDPTLFGIDIIDELVVEHMQLEATDDEFLNLAKNVDVIDCLGSVTDESNYDKLLEVQDLSDFKDDIDNLVDLDINSETVDWIDQVCKYDEESKCLEGVRVQVAETEKPHKKAIGWHLLDLPGINPSIYTHKILMKEEAHPIRQQQGRMNPTIYPISDS</sequence>
<dbReference type="Proteomes" id="UP000257109">
    <property type="component" value="Unassembled WGS sequence"/>
</dbReference>
<protein>
    <submittedName>
        <fullName evidence="1">Uncharacterized protein</fullName>
    </submittedName>
</protein>
<proteinExistence type="predicted"/>
<dbReference type="OrthoDB" id="1723412at2759"/>
<organism evidence="1 2">
    <name type="scientific">Mucuna pruriens</name>
    <name type="common">Velvet bean</name>
    <name type="synonym">Dolichos pruriens</name>
    <dbReference type="NCBI Taxonomy" id="157652"/>
    <lineage>
        <taxon>Eukaryota</taxon>
        <taxon>Viridiplantae</taxon>
        <taxon>Streptophyta</taxon>
        <taxon>Embryophyta</taxon>
        <taxon>Tracheophyta</taxon>
        <taxon>Spermatophyta</taxon>
        <taxon>Magnoliopsida</taxon>
        <taxon>eudicotyledons</taxon>
        <taxon>Gunneridae</taxon>
        <taxon>Pentapetalae</taxon>
        <taxon>rosids</taxon>
        <taxon>fabids</taxon>
        <taxon>Fabales</taxon>
        <taxon>Fabaceae</taxon>
        <taxon>Papilionoideae</taxon>
        <taxon>50 kb inversion clade</taxon>
        <taxon>NPAAA clade</taxon>
        <taxon>indigoferoid/millettioid clade</taxon>
        <taxon>Phaseoleae</taxon>
        <taxon>Mucuna</taxon>
    </lineage>
</organism>
<dbReference type="EMBL" id="QJKJ01001979">
    <property type="protein sequence ID" value="RDY04930.1"/>
    <property type="molecule type" value="Genomic_DNA"/>
</dbReference>
<accession>A0A371HQ53</accession>
<name>A0A371HQ53_MUCPR</name>
<feature type="non-terminal residue" evidence="1">
    <location>
        <position position="1"/>
    </location>
</feature>